<dbReference type="PANTHER" id="PTHR45707">
    <property type="entry name" value="C2 CALCIUM/LIPID-BINDING PLANT PHOSPHORIBOSYLTRANSFERASE FAMILY PROTEIN"/>
    <property type="match status" value="1"/>
</dbReference>
<keyword evidence="4 5" id="KW-0067">ATP-binding</keyword>
<dbReference type="FunFam" id="3.30.200.20:FF:000465">
    <property type="entry name" value="Cysteine-rich receptor-like protein kinase 6"/>
    <property type="match status" value="1"/>
</dbReference>
<evidence type="ECO:0000256" key="1">
    <source>
        <dbReference type="ARBA" id="ARBA00022679"/>
    </source>
</evidence>
<dbReference type="PROSITE" id="PS50011">
    <property type="entry name" value="PROTEIN_KINASE_DOM"/>
    <property type="match status" value="1"/>
</dbReference>
<keyword evidence="9" id="KW-1185">Reference proteome</keyword>
<feature type="binding site" evidence="5">
    <location>
        <position position="57"/>
    </location>
    <ligand>
        <name>ATP</name>
        <dbReference type="ChEBI" id="CHEBI:30616"/>
    </ligand>
</feature>
<dbReference type="SUPFAM" id="SSF56112">
    <property type="entry name" value="Protein kinase-like (PK-like)"/>
    <property type="match status" value="1"/>
</dbReference>
<gene>
    <name evidence="8" type="ORF">PVAP13_2KG261500</name>
</gene>
<feature type="compositionally biased region" description="Polar residues" evidence="6">
    <location>
        <begin position="365"/>
        <end position="383"/>
    </location>
</feature>
<dbReference type="PROSITE" id="PS00107">
    <property type="entry name" value="PROTEIN_KINASE_ATP"/>
    <property type="match status" value="1"/>
</dbReference>
<evidence type="ECO:0000256" key="6">
    <source>
        <dbReference type="SAM" id="MobiDB-lite"/>
    </source>
</evidence>
<dbReference type="Proteomes" id="UP000823388">
    <property type="component" value="Chromosome 2K"/>
</dbReference>
<dbReference type="GO" id="GO:0004672">
    <property type="term" value="F:protein kinase activity"/>
    <property type="evidence" value="ECO:0007669"/>
    <property type="project" value="InterPro"/>
</dbReference>
<feature type="compositionally biased region" description="Polar residues" evidence="6">
    <location>
        <begin position="335"/>
        <end position="349"/>
    </location>
</feature>
<dbReference type="Gene3D" id="3.30.200.20">
    <property type="entry name" value="Phosphorylase Kinase, domain 1"/>
    <property type="match status" value="1"/>
</dbReference>
<dbReference type="InterPro" id="IPR017441">
    <property type="entry name" value="Protein_kinase_ATP_BS"/>
</dbReference>
<dbReference type="InterPro" id="IPR008271">
    <property type="entry name" value="Ser/Thr_kinase_AS"/>
</dbReference>
<keyword evidence="1" id="KW-0808">Transferase</keyword>
<dbReference type="SMART" id="SM00220">
    <property type="entry name" value="S_TKc"/>
    <property type="match status" value="1"/>
</dbReference>
<comment type="caution">
    <text evidence="8">The sequence shown here is derived from an EMBL/GenBank/DDBJ whole genome shotgun (WGS) entry which is preliminary data.</text>
</comment>
<dbReference type="GO" id="GO:0005524">
    <property type="term" value="F:ATP binding"/>
    <property type="evidence" value="ECO:0007669"/>
    <property type="project" value="UniProtKB-UniRule"/>
</dbReference>
<feature type="domain" description="Protein kinase" evidence="7">
    <location>
        <begin position="29"/>
        <end position="315"/>
    </location>
</feature>
<sequence length="547" mass="61754">MESHSTYHTSSDVPKVIPFHLLKEITNGFSKEQIIGSGAYGQVFMGVHKDGEKIAVKMLYDMPGLEEEQFQNELNNLVRLQHQNIVPFVSYCYEIQKKLVKYNGKLVLADKIYRLLCFEYMQNGNLGKYLSDEYHGLDWDTRYAIIKGICMGLKYLHEELEPPIYHLDLKPANVLLDEKMVPKIADFGLSRLFGEDQTRITKSSMGTLGYLPPEYIESNLISKKFDIFSLGVVIIKIITGPTGHSRSSDMSPQQFIENVHENWRKRLQETQMCMPESSSKQVKRCIEIALSCMETDRRKRPSIGDVVQKLNETEMDQQVPIPNAPALRKRKERTPSGTASDANGLNNTHLAEVNSHGKLGRMRTSETSSLPHNAAPTSANGSRYSGGGVQEDVSENSSQPSATEPVHAVFDICSEVYERLIQEGFEEALVPEFREQLEAHFDRLPASYQLDLDIDKAEDILIHMKVLAEAKDFAKHPAFVVRFLRLLQVNNEDKDVDEITHSKGSQEGAASEVALSTRPDTLYAQNYYIYEIILSTVENPGNLTQGT</sequence>
<evidence type="ECO:0000256" key="4">
    <source>
        <dbReference type="ARBA" id="ARBA00022840"/>
    </source>
</evidence>
<dbReference type="Gene3D" id="1.10.510.10">
    <property type="entry name" value="Transferase(Phosphotransferase) domain 1"/>
    <property type="match status" value="1"/>
</dbReference>
<keyword evidence="3" id="KW-0418">Kinase</keyword>
<evidence type="ECO:0000256" key="3">
    <source>
        <dbReference type="ARBA" id="ARBA00022777"/>
    </source>
</evidence>
<evidence type="ECO:0000256" key="2">
    <source>
        <dbReference type="ARBA" id="ARBA00022741"/>
    </source>
</evidence>
<dbReference type="InterPro" id="IPR000719">
    <property type="entry name" value="Prot_kinase_dom"/>
</dbReference>
<keyword evidence="2 5" id="KW-0547">Nucleotide-binding</keyword>
<dbReference type="PANTHER" id="PTHR45707:SF76">
    <property type="entry name" value="PROTEIN KINASE DOMAIN-CONTAINING PROTEIN"/>
    <property type="match status" value="1"/>
</dbReference>
<proteinExistence type="predicted"/>
<dbReference type="FunFam" id="1.10.510.10:FF:000625">
    <property type="entry name" value="Cysteine-rich receptor-like protein kinase 6"/>
    <property type="match status" value="1"/>
</dbReference>
<evidence type="ECO:0000313" key="9">
    <source>
        <dbReference type="Proteomes" id="UP000823388"/>
    </source>
</evidence>
<evidence type="ECO:0000259" key="7">
    <source>
        <dbReference type="PROSITE" id="PS50011"/>
    </source>
</evidence>
<protein>
    <recommendedName>
        <fullName evidence="7">Protein kinase domain-containing protein</fullName>
    </recommendedName>
</protein>
<dbReference type="AlphaFoldDB" id="A0A8T0W8F6"/>
<reference evidence="8" key="1">
    <citation type="submission" date="2020-05" db="EMBL/GenBank/DDBJ databases">
        <title>WGS assembly of Panicum virgatum.</title>
        <authorList>
            <person name="Lovell J.T."/>
            <person name="Jenkins J."/>
            <person name="Shu S."/>
            <person name="Juenger T.E."/>
            <person name="Schmutz J."/>
        </authorList>
    </citation>
    <scope>NUCLEOTIDE SEQUENCE</scope>
    <source>
        <strain evidence="8">AP13</strain>
    </source>
</reference>
<accession>A0A8T0W8F6</accession>
<dbReference type="InterPro" id="IPR011009">
    <property type="entry name" value="Kinase-like_dom_sf"/>
</dbReference>
<dbReference type="PROSITE" id="PS00108">
    <property type="entry name" value="PROTEIN_KINASE_ST"/>
    <property type="match status" value="1"/>
</dbReference>
<evidence type="ECO:0000313" key="8">
    <source>
        <dbReference type="EMBL" id="KAG2642146.1"/>
    </source>
</evidence>
<evidence type="ECO:0000256" key="5">
    <source>
        <dbReference type="PROSITE-ProRule" id="PRU10141"/>
    </source>
</evidence>
<dbReference type="Pfam" id="PF00069">
    <property type="entry name" value="Pkinase"/>
    <property type="match status" value="1"/>
</dbReference>
<organism evidence="8 9">
    <name type="scientific">Panicum virgatum</name>
    <name type="common">Blackwell switchgrass</name>
    <dbReference type="NCBI Taxonomy" id="38727"/>
    <lineage>
        <taxon>Eukaryota</taxon>
        <taxon>Viridiplantae</taxon>
        <taxon>Streptophyta</taxon>
        <taxon>Embryophyta</taxon>
        <taxon>Tracheophyta</taxon>
        <taxon>Spermatophyta</taxon>
        <taxon>Magnoliopsida</taxon>
        <taxon>Liliopsida</taxon>
        <taxon>Poales</taxon>
        <taxon>Poaceae</taxon>
        <taxon>PACMAD clade</taxon>
        <taxon>Panicoideae</taxon>
        <taxon>Panicodae</taxon>
        <taxon>Paniceae</taxon>
        <taxon>Panicinae</taxon>
        <taxon>Panicum</taxon>
        <taxon>Panicum sect. Hiantes</taxon>
    </lineage>
</organism>
<name>A0A8T0W8F6_PANVG</name>
<feature type="region of interest" description="Disordered" evidence="6">
    <location>
        <begin position="310"/>
        <end position="403"/>
    </location>
</feature>
<dbReference type="EMBL" id="CM029039">
    <property type="protein sequence ID" value="KAG2642146.1"/>
    <property type="molecule type" value="Genomic_DNA"/>
</dbReference>